<gene>
    <name evidence="2" type="ORF">TWF506_000421</name>
</gene>
<accession>A0AAN8P054</accession>
<dbReference type="PANTHER" id="PTHR28139:SF1">
    <property type="entry name" value="UPF0768 PROTEIN YBL029C-A"/>
    <property type="match status" value="1"/>
</dbReference>
<dbReference type="AlphaFoldDB" id="A0AAN8P054"/>
<dbReference type="PANTHER" id="PTHR28139">
    <property type="entry name" value="UPF0768 PROTEIN YBL029C-A"/>
    <property type="match status" value="1"/>
</dbReference>
<reference evidence="2 3" key="1">
    <citation type="submission" date="2019-10" db="EMBL/GenBank/DDBJ databases">
        <authorList>
            <person name="Palmer J.M."/>
        </authorList>
    </citation>
    <scope>NUCLEOTIDE SEQUENCE [LARGE SCALE GENOMIC DNA]</scope>
    <source>
        <strain evidence="2 3">TWF506</strain>
    </source>
</reference>
<organism evidence="2 3">
    <name type="scientific">Arthrobotrys conoides</name>
    <dbReference type="NCBI Taxonomy" id="74498"/>
    <lineage>
        <taxon>Eukaryota</taxon>
        <taxon>Fungi</taxon>
        <taxon>Dikarya</taxon>
        <taxon>Ascomycota</taxon>
        <taxon>Pezizomycotina</taxon>
        <taxon>Orbiliomycetes</taxon>
        <taxon>Orbiliales</taxon>
        <taxon>Orbiliaceae</taxon>
        <taxon>Arthrobotrys</taxon>
    </lineage>
</organism>
<protein>
    <recommendedName>
        <fullName evidence="4">Zinc-ribbon 15 domain-containing protein</fullName>
    </recommendedName>
</protein>
<proteinExistence type="predicted"/>
<feature type="compositionally biased region" description="Low complexity" evidence="1">
    <location>
        <begin position="98"/>
        <end position="110"/>
    </location>
</feature>
<keyword evidence="3" id="KW-1185">Reference proteome</keyword>
<evidence type="ECO:0008006" key="4">
    <source>
        <dbReference type="Google" id="ProtNLM"/>
    </source>
</evidence>
<sequence length="110" mass="12140">MAFIFVCGSQDFSSRLKGYENVRVNCSNCHNNSVIAIKRRNFFTFCYIPIIPLSYHEELNCTICNARSKISKDQLDQLANQHQMGNMGGGGGGGGPQHGYNPGPQGYYGK</sequence>
<name>A0AAN8P054_9PEZI</name>
<evidence type="ECO:0000313" key="2">
    <source>
        <dbReference type="EMBL" id="KAK6520136.1"/>
    </source>
</evidence>
<feature type="compositionally biased region" description="Gly residues" evidence="1">
    <location>
        <begin position="86"/>
        <end position="97"/>
    </location>
</feature>
<dbReference type="EMBL" id="JAVHJM010000001">
    <property type="protein sequence ID" value="KAK6520136.1"/>
    <property type="molecule type" value="Genomic_DNA"/>
</dbReference>
<comment type="caution">
    <text evidence="2">The sequence shown here is derived from an EMBL/GenBank/DDBJ whole genome shotgun (WGS) entry which is preliminary data.</text>
</comment>
<feature type="region of interest" description="Disordered" evidence="1">
    <location>
        <begin position="81"/>
        <end position="110"/>
    </location>
</feature>
<evidence type="ECO:0000313" key="3">
    <source>
        <dbReference type="Proteomes" id="UP001307849"/>
    </source>
</evidence>
<evidence type="ECO:0000256" key="1">
    <source>
        <dbReference type="SAM" id="MobiDB-lite"/>
    </source>
</evidence>
<dbReference type="Proteomes" id="UP001307849">
    <property type="component" value="Unassembled WGS sequence"/>
</dbReference>